<evidence type="ECO:0000313" key="1">
    <source>
        <dbReference type="EMBL" id="CAG8759473.1"/>
    </source>
</evidence>
<dbReference type="AlphaFoldDB" id="A0A9N9NSE3"/>
<accession>A0A9N9NSE3</accession>
<comment type="caution">
    <text evidence="1">The sequence shown here is derived from an EMBL/GenBank/DDBJ whole genome shotgun (WGS) entry which is preliminary data.</text>
</comment>
<sequence>NQDSLAANNSLTITGNFIVVHNKTDIITSLQFSLETSPDIPTPHLDSVDALDNYLPNIDFSNPIEEESVIFPLQPNTDIVLTQDTENNILSRLIKDLTEEKDKRLKEESCGKLHDYQIRTLKTSYYLEQLKKEANNTCELSCLYSTTTITFNNLEELSEENFSSLLRE</sequence>
<organism evidence="1 2">
    <name type="scientific">Ambispora leptoticha</name>
    <dbReference type="NCBI Taxonomy" id="144679"/>
    <lineage>
        <taxon>Eukaryota</taxon>
        <taxon>Fungi</taxon>
        <taxon>Fungi incertae sedis</taxon>
        <taxon>Mucoromycota</taxon>
        <taxon>Glomeromycotina</taxon>
        <taxon>Glomeromycetes</taxon>
        <taxon>Archaeosporales</taxon>
        <taxon>Ambisporaceae</taxon>
        <taxon>Ambispora</taxon>
    </lineage>
</organism>
<dbReference type="EMBL" id="CAJVPS010045477">
    <property type="protein sequence ID" value="CAG8759473.1"/>
    <property type="molecule type" value="Genomic_DNA"/>
</dbReference>
<evidence type="ECO:0000313" key="2">
    <source>
        <dbReference type="Proteomes" id="UP000789508"/>
    </source>
</evidence>
<feature type="non-terminal residue" evidence="1">
    <location>
        <position position="168"/>
    </location>
</feature>
<feature type="non-terminal residue" evidence="1">
    <location>
        <position position="1"/>
    </location>
</feature>
<name>A0A9N9NSE3_9GLOM</name>
<protein>
    <submittedName>
        <fullName evidence="1">9013_t:CDS:1</fullName>
    </submittedName>
</protein>
<reference evidence="1" key="1">
    <citation type="submission" date="2021-06" db="EMBL/GenBank/DDBJ databases">
        <authorList>
            <person name="Kallberg Y."/>
            <person name="Tangrot J."/>
            <person name="Rosling A."/>
        </authorList>
    </citation>
    <scope>NUCLEOTIDE SEQUENCE</scope>
    <source>
        <strain evidence="1">FL130A</strain>
    </source>
</reference>
<proteinExistence type="predicted"/>
<keyword evidence="2" id="KW-1185">Reference proteome</keyword>
<dbReference type="Proteomes" id="UP000789508">
    <property type="component" value="Unassembled WGS sequence"/>
</dbReference>
<gene>
    <name evidence="1" type="ORF">ALEPTO_LOCUS13616</name>
</gene>